<reference evidence="4" key="1">
    <citation type="submission" date="2003-08" db="EMBL/GenBank/DDBJ databases">
        <authorList>
            <person name="Birren B."/>
            <person name="Nusbaum C."/>
            <person name="Abebe A."/>
            <person name="Abouelleil A."/>
            <person name="Adekoya E."/>
            <person name="Ait-zahra M."/>
            <person name="Allen N."/>
            <person name="Allen T."/>
            <person name="An P."/>
            <person name="Anderson M."/>
            <person name="Anderson S."/>
            <person name="Arachchi H."/>
            <person name="Armbruster J."/>
            <person name="Bachantsang P."/>
            <person name="Baldwin J."/>
            <person name="Barry A."/>
            <person name="Bayul T."/>
            <person name="Blitshsteyn B."/>
            <person name="Bloom T."/>
            <person name="Blye J."/>
            <person name="Boguslavskiy L."/>
            <person name="Borowsky M."/>
            <person name="Boukhgalter B."/>
            <person name="Brunache A."/>
            <person name="Butler J."/>
            <person name="Calixte N."/>
            <person name="Calvo S."/>
            <person name="Camarata J."/>
            <person name="Campo K."/>
            <person name="Chang J."/>
            <person name="Cheshatsang Y."/>
            <person name="Citroen M."/>
            <person name="Collymore A."/>
            <person name="Considine T."/>
            <person name="Cook A."/>
            <person name="Cooke P."/>
            <person name="Corum B."/>
            <person name="Cuomo C."/>
            <person name="David R."/>
            <person name="Dawoe T."/>
            <person name="Degray S."/>
            <person name="Dodge S."/>
            <person name="Dooley K."/>
            <person name="Dorje P."/>
            <person name="Dorjee K."/>
            <person name="Dorris L."/>
            <person name="Duffey N."/>
            <person name="Dupes A."/>
            <person name="Elkins T."/>
            <person name="Engels R."/>
            <person name="Erickson J."/>
            <person name="Farina A."/>
            <person name="Faro S."/>
            <person name="Ferreira P."/>
            <person name="Fischer H."/>
            <person name="Fitzgerald M."/>
            <person name="Foley K."/>
            <person name="Gage D."/>
            <person name="Galagan J."/>
            <person name="Gearin G."/>
            <person name="Gnerre S."/>
            <person name="Gnirke A."/>
            <person name="Goyette A."/>
            <person name="Graham J."/>
            <person name="Grandbois E."/>
            <person name="Gyaltsen K."/>
            <person name="Hafez N."/>
            <person name="Hagopian D."/>
            <person name="Hagos B."/>
            <person name="Hall J."/>
            <person name="Hatcher B."/>
            <person name="Heller A."/>
            <person name="Higgins H."/>
            <person name="Honan T."/>
            <person name="Horn A."/>
            <person name="Houde N."/>
            <person name="Hughes L."/>
            <person name="Hulme W."/>
            <person name="Husby E."/>
            <person name="Iliev I."/>
            <person name="Jaffe D."/>
            <person name="Jones C."/>
            <person name="Kamal M."/>
            <person name="Kamat A."/>
            <person name="Kamvysselis M."/>
            <person name="Karlsson E."/>
            <person name="Kells C."/>
            <person name="Kieu A."/>
            <person name="Kisner P."/>
            <person name="Kodira C."/>
            <person name="Kulbokas E."/>
            <person name="Labutti K."/>
            <person name="Lama D."/>
            <person name="Landers T."/>
            <person name="Leger J."/>
            <person name="Levine S."/>
            <person name="Lewis D."/>
            <person name="Lewis T."/>
            <person name="Lindblad-toh K."/>
            <person name="Liu X."/>
            <person name="Lokyitsang T."/>
            <person name="Lokyitsang Y."/>
            <person name="Lucien O."/>
            <person name="Lui A."/>
            <person name="Ma L.J."/>
            <person name="Mabbitt R."/>
            <person name="Macdonald J."/>
            <person name="Maclean C."/>
            <person name="Major J."/>
            <person name="Manning J."/>
            <person name="Marabella R."/>
            <person name="Maru K."/>
            <person name="Matthews C."/>
            <person name="Mauceli E."/>
            <person name="Mccarthy M."/>
            <person name="Mcdonough S."/>
            <person name="Mcghee T."/>
            <person name="Meldrim J."/>
            <person name="Meneus L."/>
            <person name="Mesirov J."/>
            <person name="Mihalev A."/>
            <person name="Mihova T."/>
            <person name="Mikkelsen T."/>
            <person name="Mlenga V."/>
            <person name="Moru K."/>
            <person name="Mozes J."/>
            <person name="Mulrain L."/>
            <person name="Munson G."/>
            <person name="Naylor J."/>
            <person name="Newes C."/>
            <person name="Nguyen C."/>
            <person name="Nguyen N."/>
            <person name="Nguyen T."/>
            <person name="Nicol R."/>
            <person name="Nielsen C."/>
            <person name="Nizzari M."/>
            <person name="Norbu C."/>
            <person name="Norbu N."/>
            <person name="O'donnell P."/>
            <person name="Okoawo O."/>
            <person name="O'leary S."/>
            <person name="Omotosho B."/>
            <person name="O'neill K."/>
            <person name="Osman S."/>
            <person name="Parker S."/>
            <person name="Perrin D."/>
            <person name="Phunkhang P."/>
            <person name="Piqani B."/>
            <person name="Purcell S."/>
            <person name="Rachupka T."/>
            <person name="Ramasamy U."/>
            <person name="Rameau R."/>
            <person name="Ray V."/>
            <person name="Raymond C."/>
            <person name="Retta R."/>
            <person name="Richardson S."/>
            <person name="Rise C."/>
            <person name="Rodriguez J."/>
            <person name="Rogers J."/>
            <person name="Rogov P."/>
            <person name="Rutman M."/>
            <person name="Schupbach R."/>
            <person name="Seaman C."/>
            <person name="Settipalli S."/>
            <person name="Sharpe T."/>
            <person name="Sheridan J."/>
            <person name="Sherpa N."/>
            <person name="Shi J."/>
            <person name="Smirnov S."/>
            <person name="Smith C."/>
            <person name="Sougnez C."/>
            <person name="Spencer B."/>
            <person name="Stalker J."/>
            <person name="Stange-thomann N."/>
            <person name="Stavropoulos S."/>
            <person name="Stetson K."/>
            <person name="Stone C."/>
            <person name="Stone S."/>
            <person name="Stubbs M."/>
            <person name="Talamas J."/>
            <person name="Tchuinga P."/>
            <person name="Tenzing P."/>
            <person name="Tesfaye S."/>
            <person name="Theodore J."/>
            <person name="Thoulutsang Y."/>
            <person name="Topham K."/>
            <person name="Towey S."/>
            <person name="Tsamla T."/>
            <person name="Tsomo N."/>
            <person name="Vallee D."/>
            <person name="Vassiliev H."/>
            <person name="Venkataraman V."/>
            <person name="Vinson J."/>
            <person name="Vo A."/>
            <person name="Wade C."/>
            <person name="Wang S."/>
            <person name="Wangchuk T."/>
            <person name="Wangdi T."/>
            <person name="Whittaker C."/>
            <person name="Wilkinson J."/>
            <person name="Wu Y."/>
            <person name="Wyman D."/>
            <person name="Yadav S."/>
            <person name="Yang S."/>
            <person name="Yang X."/>
            <person name="Yeager S."/>
            <person name="Yee E."/>
            <person name="Young G."/>
            <person name="Zainoun J."/>
            <person name="Zembeck L."/>
            <person name="Zimmer A."/>
            <person name="Zody M."/>
            <person name="Lander E."/>
        </authorList>
    </citation>
    <scope>NUCLEOTIDE SEQUENCE [LARGE SCALE GENOMIC DNA]</scope>
</reference>
<evidence type="ECO:0000256" key="1">
    <source>
        <dbReference type="SAM" id="MobiDB-lite"/>
    </source>
</evidence>
<dbReference type="GeneTree" id="ENSGT00390000004735"/>
<dbReference type="Ensembl" id="ENSCSAVT00000010665.1">
    <property type="protein sequence ID" value="ENSCSAVP00000010538.1"/>
    <property type="gene ID" value="ENSCSAVG00000006195.1"/>
</dbReference>
<feature type="domain" description="FAM50A/XAP5 C-terminal" evidence="2">
    <location>
        <begin position="201"/>
        <end position="341"/>
    </location>
</feature>
<evidence type="ECO:0000259" key="2">
    <source>
        <dbReference type="Pfam" id="PF04921"/>
    </source>
</evidence>
<dbReference type="PANTHER" id="PTHR12722">
    <property type="entry name" value="XAP-5 PROTEIN-RELATED"/>
    <property type="match status" value="1"/>
</dbReference>
<name>H2YYX7_CIOSA</name>
<reference evidence="3" key="2">
    <citation type="submission" date="2025-08" db="UniProtKB">
        <authorList>
            <consortium name="Ensembl"/>
        </authorList>
    </citation>
    <scope>IDENTIFICATION</scope>
</reference>
<reference evidence="3" key="3">
    <citation type="submission" date="2025-09" db="UniProtKB">
        <authorList>
            <consortium name="Ensembl"/>
        </authorList>
    </citation>
    <scope>IDENTIFICATION</scope>
</reference>
<proteinExistence type="predicted"/>
<dbReference type="FunCoup" id="H2YYX7">
    <property type="interactions" value="173"/>
</dbReference>
<dbReference type="STRING" id="51511.ENSCSAVP00000010538"/>
<dbReference type="InParanoid" id="H2YYX7"/>
<keyword evidence="4" id="KW-1185">Reference proteome</keyword>
<dbReference type="InterPro" id="IPR007005">
    <property type="entry name" value="XAP5"/>
</dbReference>
<dbReference type="Pfam" id="PF04921">
    <property type="entry name" value="XAP5"/>
    <property type="match status" value="1"/>
</dbReference>
<feature type="region of interest" description="Disordered" evidence="1">
    <location>
        <begin position="1"/>
        <end position="26"/>
    </location>
</feature>
<accession>H2YYX7</accession>
<dbReference type="AlphaFoldDB" id="H2YYX7"/>
<organism evidence="3 4">
    <name type="scientific">Ciona savignyi</name>
    <name type="common">Pacific transparent sea squirt</name>
    <dbReference type="NCBI Taxonomy" id="51511"/>
    <lineage>
        <taxon>Eukaryota</taxon>
        <taxon>Metazoa</taxon>
        <taxon>Chordata</taxon>
        <taxon>Tunicata</taxon>
        <taxon>Ascidiacea</taxon>
        <taxon>Phlebobranchia</taxon>
        <taxon>Cionidae</taxon>
        <taxon>Ciona</taxon>
    </lineage>
</organism>
<evidence type="ECO:0000313" key="3">
    <source>
        <dbReference type="Ensembl" id="ENSCSAVP00000010538.1"/>
    </source>
</evidence>
<sequence>MAQYKGAASEGNRAMHMQKKRDKAKEQLEELKAKIENAIKSNIHNKFSAHYDAVEAELKSSTVGLVTLNEMRARQETLIQEREKQIAMTDEAKLKSKKDQVKKKERSRKIAALSFPVDGEEDDDEIEEEIGENKLSFTLISIQPNKPIVSILPTVLPKKAKKNPDVDTSFLPDREREAQEEGMKEQIRKEWVTKQENLKNEEIEITYSYWDGSGHRRKVKMKKGNSIQQFLIKCLEQLRPDYSELRTAGVEHLMYVKEDLIIPQHYTFYDFIMTKARGKSGALFQFDVHDDVRLMGDARVEKDESHAGKVVLRHWFEKNKHIFPASRWEPYDPEKKFDKYTVCTMSFNKM</sequence>
<dbReference type="eggNOG" id="KOG2894">
    <property type="taxonomic scope" value="Eukaryota"/>
</dbReference>
<dbReference type="PANTHER" id="PTHR12722:SF0">
    <property type="entry name" value="PROTEIN FAM50A"/>
    <property type="match status" value="1"/>
</dbReference>
<dbReference type="Proteomes" id="UP000007875">
    <property type="component" value="Unassembled WGS sequence"/>
</dbReference>
<dbReference type="InterPro" id="IPR048337">
    <property type="entry name" value="FAM50A/XAP5_C"/>
</dbReference>
<evidence type="ECO:0000313" key="4">
    <source>
        <dbReference type="Proteomes" id="UP000007875"/>
    </source>
</evidence>
<dbReference type="OMA" id="DFIWVFL"/>
<protein>
    <recommendedName>
        <fullName evidence="2">FAM50A/XAP5 C-terminal domain-containing protein</fullName>
    </recommendedName>
</protein>
<dbReference type="GO" id="GO:0005634">
    <property type="term" value="C:nucleus"/>
    <property type="evidence" value="ECO:0007669"/>
    <property type="project" value="InterPro"/>
</dbReference>
<dbReference type="GO" id="GO:0006325">
    <property type="term" value="P:chromatin organization"/>
    <property type="evidence" value="ECO:0007669"/>
    <property type="project" value="TreeGrafter"/>
</dbReference>